<dbReference type="SUPFAM" id="SSF53649">
    <property type="entry name" value="Alkaline phosphatase-like"/>
    <property type="match status" value="1"/>
</dbReference>
<keyword evidence="7" id="KW-1185">Reference proteome</keyword>
<dbReference type="InterPro" id="IPR024607">
    <property type="entry name" value="Sulfatase_CS"/>
</dbReference>
<dbReference type="InterPro" id="IPR050738">
    <property type="entry name" value="Sulfatase"/>
</dbReference>
<dbReference type="Pfam" id="PF00884">
    <property type="entry name" value="Sulfatase"/>
    <property type="match status" value="1"/>
</dbReference>
<evidence type="ECO:0000256" key="3">
    <source>
        <dbReference type="ARBA" id="ARBA00022801"/>
    </source>
</evidence>
<dbReference type="PROSITE" id="PS00149">
    <property type="entry name" value="SULFATASE_2"/>
    <property type="match status" value="1"/>
</dbReference>
<keyword evidence="3" id="KW-0378">Hydrolase</keyword>
<dbReference type="CDD" id="cd16034">
    <property type="entry name" value="sulfatase_like"/>
    <property type="match status" value="1"/>
</dbReference>
<dbReference type="PANTHER" id="PTHR42693:SF53">
    <property type="entry name" value="ENDO-4-O-SULFATASE"/>
    <property type="match status" value="1"/>
</dbReference>
<proteinExistence type="inferred from homology"/>
<reference evidence="6 7" key="1">
    <citation type="submission" date="2020-03" db="EMBL/GenBank/DDBJ databases">
        <title>Tamlana sp. nov, isolated from XXX.</title>
        <authorList>
            <person name="Cao W.R."/>
        </authorList>
    </citation>
    <scope>NUCLEOTIDE SEQUENCE [LARGE SCALE GENOMIC DNA]</scope>
    <source>
        <strain evidence="6 7">HST1-43</strain>
    </source>
</reference>
<evidence type="ECO:0000256" key="4">
    <source>
        <dbReference type="ARBA" id="ARBA00022837"/>
    </source>
</evidence>
<dbReference type="Gene3D" id="3.30.1120.10">
    <property type="match status" value="1"/>
</dbReference>
<organism evidence="6 7">
    <name type="scientific">Tamlana crocina</name>
    <dbReference type="NCBI Taxonomy" id="393006"/>
    <lineage>
        <taxon>Bacteria</taxon>
        <taxon>Pseudomonadati</taxon>
        <taxon>Bacteroidota</taxon>
        <taxon>Flavobacteriia</taxon>
        <taxon>Flavobacteriales</taxon>
        <taxon>Flavobacteriaceae</taxon>
        <taxon>Tamlana</taxon>
    </lineage>
</organism>
<gene>
    <name evidence="6" type="ORF">HC176_02155</name>
</gene>
<comment type="caution">
    <text evidence="6">The sequence shown here is derived from an EMBL/GenBank/DDBJ whole genome shotgun (WGS) entry which is preliminary data.</text>
</comment>
<keyword evidence="2" id="KW-0479">Metal-binding</keyword>
<comment type="similarity">
    <text evidence="1">Belongs to the sulfatase family.</text>
</comment>
<name>A0ABX1D7I0_9FLAO</name>
<dbReference type="InterPro" id="IPR000917">
    <property type="entry name" value="Sulfatase_N"/>
</dbReference>
<sequence>MKLVILITLCSISLRGCLPTKIEEKQKNPIKPNLLIVLSDQHSYDLVGAYGNEQVITPNLDKFAQEGMLLKNSFSNQPVCTPFRGMLMSGMHPLKNGAFTNDCPLLPNKSVLMAQKLKKEGYQTAYIGKWHLLGGDRDRGIPEGDLRYGFDKVITNNCHSDFRAHKSYFWNEKGEKEFFDEWEVYGQTKQALTYLDTIDKSKPFALIVSWHPPHDWGKKIGKDGKLHYRYDTLDEFMSMYNPDSIKVRPGIEPTPDLIDMYHGHMSMVSGVDKAFGMLMDKLKETNLENNTLTVFTADHGDMLESYGAILPKQYPHDYSNHTPFLIKYPKKIKPNSQSDVLFGTLDIMPTILGFMDIPIEQKYDGKDLSGALVTNDLTAADFIPIFNFERGTVKNHSWRGVITKAYTFTMNGGDNPLEMNNVLFDRKNDPNQLNNLFYNSDYKNIRLELEKLTYESMASFNDGFYVEKDFKSVEPEETWEYNYSKSPLELFQNKIKLNQTKQ</sequence>
<feature type="domain" description="Sulfatase N-terminal" evidence="5">
    <location>
        <begin position="32"/>
        <end position="357"/>
    </location>
</feature>
<dbReference type="Gene3D" id="3.40.720.10">
    <property type="entry name" value="Alkaline Phosphatase, subunit A"/>
    <property type="match status" value="1"/>
</dbReference>
<evidence type="ECO:0000256" key="1">
    <source>
        <dbReference type="ARBA" id="ARBA00008779"/>
    </source>
</evidence>
<evidence type="ECO:0000313" key="7">
    <source>
        <dbReference type="Proteomes" id="UP000760545"/>
    </source>
</evidence>
<protein>
    <submittedName>
        <fullName evidence="6">Sulfatase</fullName>
    </submittedName>
</protein>
<accession>A0ABX1D7I0</accession>
<dbReference type="RefSeq" id="WP_167916539.1">
    <property type="nucleotide sequence ID" value="NZ_JAAVJS010000002.1"/>
</dbReference>
<evidence type="ECO:0000259" key="5">
    <source>
        <dbReference type="Pfam" id="PF00884"/>
    </source>
</evidence>
<keyword evidence="4" id="KW-0106">Calcium</keyword>
<evidence type="ECO:0000256" key="2">
    <source>
        <dbReference type="ARBA" id="ARBA00022723"/>
    </source>
</evidence>
<dbReference type="InterPro" id="IPR017850">
    <property type="entry name" value="Alkaline_phosphatase_core_sf"/>
</dbReference>
<dbReference type="PANTHER" id="PTHR42693">
    <property type="entry name" value="ARYLSULFATASE FAMILY MEMBER"/>
    <property type="match status" value="1"/>
</dbReference>
<evidence type="ECO:0000313" key="6">
    <source>
        <dbReference type="EMBL" id="NJX14289.1"/>
    </source>
</evidence>
<dbReference type="EMBL" id="JAAVJS010000002">
    <property type="protein sequence ID" value="NJX14289.1"/>
    <property type="molecule type" value="Genomic_DNA"/>
</dbReference>
<dbReference type="Proteomes" id="UP000760545">
    <property type="component" value="Unassembled WGS sequence"/>
</dbReference>